<dbReference type="AlphaFoldDB" id="A0A1N7RWG0"/>
<dbReference type="RefSeq" id="WP_094779456.1">
    <property type="nucleotide sequence ID" value="NZ_CYGX02000019.1"/>
</dbReference>
<dbReference type="Proteomes" id="UP000187012">
    <property type="component" value="Unassembled WGS sequence"/>
</dbReference>
<evidence type="ECO:0000313" key="1">
    <source>
        <dbReference type="EMBL" id="SIT39440.1"/>
    </source>
</evidence>
<accession>A0A1N7RWG0</accession>
<reference evidence="1 2" key="1">
    <citation type="submission" date="2016-12" db="EMBL/GenBank/DDBJ databases">
        <authorList>
            <person name="Song W.-J."/>
            <person name="Kurnit D.M."/>
        </authorList>
    </citation>
    <scope>NUCLEOTIDE SEQUENCE [LARGE SCALE GENOMIC DNA]</scope>
    <source>
        <strain evidence="1 2">STM7296</strain>
    </source>
</reference>
<proteinExistence type="predicted"/>
<sequence length="136" mass="15101">MPVRLPRFLPRSLFRSLPSADLHRPAASRLAAGQMALRHLRAHSSIIAVEGALQLDFRDHSLAWLGNDAPLTSLTLHEGERFVTPQRGVLSIRATHAHAVAFIVLPACADRSARGLIRQAAYRLACVVRTRWRRTA</sequence>
<evidence type="ECO:0000313" key="2">
    <source>
        <dbReference type="Proteomes" id="UP000187012"/>
    </source>
</evidence>
<gene>
    <name evidence="1" type="ORF">BN2475_190264</name>
</gene>
<dbReference type="STRING" id="1247936.BN2475_190264"/>
<protein>
    <submittedName>
        <fullName evidence="1">Uncharacterized protein</fullName>
    </submittedName>
</protein>
<keyword evidence="2" id="KW-1185">Reference proteome</keyword>
<name>A0A1N7RWG0_9BURK</name>
<dbReference type="EMBL" id="CYGX02000019">
    <property type="protein sequence ID" value="SIT39440.1"/>
    <property type="molecule type" value="Genomic_DNA"/>
</dbReference>
<dbReference type="OrthoDB" id="9007689at2"/>
<organism evidence="1 2">
    <name type="scientific">Paraburkholderia ribeironis</name>
    <dbReference type="NCBI Taxonomy" id="1247936"/>
    <lineage>
        <taxon>Bacteria</taxon>
        <taxon>Pseudomonadati</taxon>
        <taxon>Pseudomonadota</taxon>
        <taxon>Betaproteobacteria</taxon>
        <taxon>Burkholderiales</taxon>
        <taxon>Burkholderiaceae</taxon>
        <taxon>Paraburkholderia</taxon>
    </lineage>
</organism>